<feature type="compositionally biased region" description="Low complexity" evidence="1">
    <location>
        <begin position="228"/>
        <end position="242"/>
    </location>
</feature>
<feature type="region of interest" description="Disordered" evidence="1">
    <location>
        <begin position="168"/>
        <end position="284"/>
    </location>
</feature>
<dbReference type="EMBL" id="JAKKPZ010000007">
    <property type="protein sequence ID" value="KAI1719150.1"/>
    <property type="molecule type" value="Genomic_DNA"/>
</dbReference>
<evidence type="ECO:0000313" key="3">
    <source>
        <dbReference type="EMBL" id="KAI1719150.1"/>
    </source>
</evidence>
<accession>A0AAD4NAG7</accession>
<keyword evidence="4" id="KW-1185">Reference proteome</keyword>
<evidence type="ECO:0000256" key="1">
    <source>
        <dbReference type="SAM" id="MobiDB-lite"/>
    </source>
</evidence>
<feature type="compositionally biased region" description="Basic and acidic residues" evidence="1">
    <location>
        <begin position="275"/>
        <end position="284"/>
    </location>
</feature>
<feature type="compositionally biased region" description="Polar residues" evidence="1">
    <location>
        <begin position="168"/>
        <end position="177"/>
    </location>
</feature>
<dbReference type="AlphaFoldDB" id="A0AAD4NAG7"/>
<proteinExistence type="predicted"/>
<protein>
    <submittedName>
        <fullName evidence="3">Uncharacterized protein</fullName>
    </submittedName>
</protein>
<evidence type="ECO:0000256" key="2">
    <source>
        <dbReference type="SAM" id="SignalP"/>
    </source>
</evidence>
<feature type="chain" id="PRO_5041976041" evidence="2">
    <location>
        <begin position="24"/>
        <end position="284"/>
    </location>
</feature>
<feature type="compositionally biased region" description="Polar residues" evidence="1">
    <location>
        <begin position="243"/>
        <end position="273"/>
    </location>
</feature>
<sequence length="284" mass="30366">MTILLYHTSVIFVFLLAIEEVISDNRLKISGATNPPSIGSYSVHSNVYQCIQQCIRAPSTTFATTKTPFDGSNTVHPYTDGPLEEIGETATWTNVDETDLSTTELQEEIATTVGLNIGFGMTDSGNLPEDSTTAEIPTYTESDLNEYSIATTDTPHSDFDITTTSESLEQATGVDSFTTVETESPPTGEESSPTPVDSLEPSTAKLENVSTNGEIDETTDVPTESNEDTTTMSTSTDDNTATVTNTLENEFVTTSDTFAAETVSTAKGGSEESTTNDKKAGRHS</sequence>
<keyword evidence="2" id="KW-0732">Signal</keyword>
<feature type="signal peptide" evidence="2">
    <location>
        <begin position="1"/>
        <end position="23"/>
    </location>
</feature>
<dbReference type="Proteomes" id="UP001201812">
    <property type="component" value="Unassembled WGS sequence"/>
</dbReference>
<organism evidence="3 4">
    <name type="scientific">Ditylenchus destructor</name>
    <dbReference type="NCBI Taxonomy" id="166010"/>
    <lineage>
        <taxon>Eukaryota</taxon>
        <taxon>Metazoa</taxon>
        <taxon>Ecdysozoa</taxon>
        <taxon>Nematoda</taxon>
        <taxon>Chromadorea</taxon>
        <taxon>Rhabditida</taxon>
        <taxon>Tylenchina</taxon>
        <taxon>Tylenchomorpha</taxon>
        <taxon>Sphaerularioidea</taxon>
        <taxon>Anguinidae</taxon>
        <taxon>Anguininae</taxon>
        <taxon>Ditylenchus</taxon>
    </lineage>
</organism>
<comment type="caution">
    <text evidence="3">The sequence shown here is derived from an EMBL/GenBank/DDBJ whole genome shotgun (WGS) entry which is preliminary data.</text>
</comment>
<reference evidence="3" key="1">
    <citation type="submission" date="2022-01" db="EMBL/GenBank/DDBJ databases">
        <title>Genome Sequence Resource for Two Populations of Ditylenchus destructor, the Migratory Endoparasitic Phytonematode.</title>
        <authorList>
            <person name="Zhang H."/>
            <person name="Lin R."/>
            <person name="Xie B."/>
        </authorList>
    </citation>
    <scope>NUCLEOTIDE SEQUENCE</scope>
    <source>
        <strain evidence="3">BazhouSP</strain>
    </source>
</reference>
<feature type="compositionally biased region" description="Low complexity" evidence="1">
    <location>
        <begin position="178"/>
        <end position="196"/>
    </location>
</feature>
<name>A0AAD4NAG7_9BILA</name>
<gene>
    <name evidence="3" type="ORF">DdX_06278</name>
</gene>
<evidence type="ECO:0000313" key="4">
    <source>
        <dbReference type="Proteomes" id="UP001201812"/>
    </source>
</evidence>